<reference evidence="2 3" key="1">
    <citation type="submission" date="2016-10" db="EMBL/GenBank/DDBJ databases">
        <authorList>
            <person name="de Groot N.N."/>
        </authorList>
    </citation>
    <scope>NUCLEOTIDE SEQUENCE [LARGE SCALE GENOMIC DNA]</scope>
    <source>
        <strain evidence="2 3">A-4</strain>
    </source>
</reference>
<keyword evidence="3" id="KW-1185">Reference proteome</keyword>
<dbReference type="STRING" id="439219.SAMN02910293_00699"/>
<evidence type="ECO:0000259" key="1">
    <source>
        <dbReference type="Pfam" id="PF13556"/>
    </source>
</evidence>
<proteinExistence type="predicted"/>
<dbReference type="Proteomes" id="UP000182508">
    <property type="component" value="Unassembled WGS sequence"/>
</dbReference>
<accession>A0A1G6AZX5</accession>
<evidence type="ECO:0000313" key="2">
    <source>
        <dbReference type="EMBL" id="SDB13944.1"/>
    </source>
</evidence>
<name>A0A1G6AZX5_9STRE</name>
<gene>
    <name evidence="2" type="ORF">SAMN02910293_00699</name>
</gene>
<dbReference type="InterPro" id="IPR042070">
    <property type="entry name" value="PucR_C-HTH_sf"/>
</dbReference>
<dbReference type="eggNOG" id="COG2508">
    <property type="taxonomic scope" value="Bacteria"/>
</dbReference>
<dbReference type="PANTHER" id="PTHR33744:SF15">
    <property type="entry name" value="CARBOHYDRATE DIACID REGULATOR"/>
    <property type="match status" value="1"/>
</dbReference>
<dbReference type="PANTHER" id="PTHR33744">
    <property type="entry name" value="CARBOHYDRATE DIACID REGULATOR"/>
    <property type="match status" value="1"/>
</dbReference>
<sequence length="285" mass="33032">MKINQLFPEGLVREERDLELTSEYLELTLNGSYLYLPKESLSERELLLSGLSTEVLEIAEQAEKNVWQTYLVQKKGHAPQLFDKVQFIYVDHLLSLSKDLKDFFASLLVNLEAIVEVSSTRTVLLLNQDMSFDAQDLIKDILPTIENDFDMKLTIFFGNSWAKLKDDELPAYFDSENRLFSDVINYKAVDNTFAFSQVLLWGMARQSDLTLVKNKMLSYINDTKDIRDIVMTMWEEHGNLVQTAQKLFIHRNSLQYKLDKFLALSGLNLKKLDDLAFCYLLILTE</sequence>
<evidence type="ECO:0000313" key="3">
    <source>
        <dbReference type="Proteomes" id="UP000182508"/>
    </source>
</evidence>
<dbReference type="RefSeq" id="WP_074485546.1">
    <property type="nucleotide sequence ID" value="NZ_FMXP01000008.1"/>
</dbReference>
<dbReference type="EMBL" id="FMXP01000008">
    <property type="protein sequence ID" value="SDB13944.1"/>
    <property type="molecule type" value="Genomic_DNA"/>
</dbReference>
<dbReference type="InterPro" id="IPR025736">
    <property type="entry name" value="PucR_C-HTH_dom"/>
</dbReference>
<dbReference type="SUPFAM" id="SSF46689">
    <property type="entry name" value="Homeodomain-like"/>
    <property type="match status" value="1"/>
</dbReference>
<dbReference type="InterPro" id="IPR051448">
    <property type="entry name" value="CdaR-like_regulators"/>
</dbReference>
<protein>
    <submittedName>
        <fullName evidence="2">PucR C-terminal helix-turn-helix domain-containing protein</fullName>
    </submittedName>
</protein>
<organism evidence="2 3">
    <name type="scientific">Streptococcus henryi</name>
    <dbReference type="NCBI Taxonomy" id="439219"/>
    <lineage>
        <taxon>Bacteria</taxon>
        <taxon>Bacillati</taxon>
        <taxon>Bacillota</taxon>
        <taxon>Bacilli</taxon>
        <taxon>Lactobacillales</taxon>
        <taxon>Streptococcaceae</taxon>
        <taxon>Streptococcus</taxon>
    </lineage>
</organism>
<dbReference type="AlphaFoldDB" id="A0A1G6AZX5"/>
<dbReference type="Pfam" id="PF13556">
    <property type="entry name" value="HTH_30"/>
    <property type="match status" value="1"/>
</dbReference>
<dbReference type="InterPro" id="IPR009057">
    <property type="entry name" value="Homeodomain-like_sf"/>
</dbReference>
<feature type="domain" description="PucR C-terminal helix-turn-helix" evidence="1">
    <location>
        <begin position="232"/>
        <end position="276"/>
    </location>
</feature>
<dbReference type="Gene3D" id="1.10.10.2840">
    <property type="entry name" value="PucR C-terminal helix-turn-helix domain"/>
    <property type="match status" value="1"/>
</dbReference>